<organism evidence="1 2">
    <name type="scientific">Parelaphostrongylus tenuis</name>
    <name type="common">Meningeal worm</name>
    <dbReference type="NCBI Taxonomy" id="148309"/>
    <lineage>
        <taxon>Eukaryota</taxon>
        <taxon>Metazoa</taxon>
        <taxon>Ecdysozoa</taxon>
        <taxon>Nematoda</taxon>
        <taxon>Chromadorea</taxon>
        <taxon>Rhabditida</taxon>
        <taxon>Rhabditina</taxon>
        <taxon>Rhabditomorpha</taxon>
        <taxon>Strongyloidea</taxon>
        <taxon>Metastrongylidae</taxon>
        <taxon>Parelaphostrongylus</taxon>
    </lineage>
</organism>
<accession>A0AAD5R228</accession>
<gene>
    <name evidence="1" type="ORF">KIN20_029042</name>
</gene>
<dbReference type="AlphaFoldDB" id="A0AAD5R228"/>
<reference evidence="1" key="1">
    <citation type="submission" date="2021-06" db="EMBL/GenBank/DDBJ databases">
        <title>Parelaphostrongylus tenuis whole genome reference sequence.</title>
        <authorList>
            <person name="Garwood T.J."/>
            <person name="Larsen P.A."/>
            <person name="Fountain-Jones N.M."/>
            <person name="Garbe J.R."/>
            <person name="Macchietto M.G."/>
            <person name="Kania S.A."/>
            <person name="Gerhold R.W."/>
            <person name="Richards J.E."/>
            <person name="Wolf T.M."/>
        </authorList>
    </citation>
    <scope>NUCLEOTIDE SEQUENCE</scope>
    <source>
        <strain evidence="1">MNPRO001-30</strain>
        <tissue evidence="1">Meninges</tissue>
    </source>
</reference>
<keyword evidence="2" id="KW-1185">Reference proteome</keyword>
<proteinExistence type="predicted"/>
<sequence length="157" mass="17440">MQSFDGTTFLEPSGKLRYGLCNDEPFYSLHSMSMAAPVLGLAMSPDDKTMVVGMGQTTRCSSTRTRSKGYCSTTSRETINDSYCSSESGYAGSRKSRKNVWKLVQSQAISIDCQRLICCSKATNMLQPSEKCSNLIIFTRKKRRLLPGCELLFEGEL</sequence>
<evidence type="ECO:0000313" key="1">
    <source>
        <dbReference type="EMBL" id="KAJ1367998.1"/>
    </source>
</evidence>
<dbReference type="Proteomes" id="UP001196413">
    <property type="component" value="Unassembled WGS sequence"/>
</dbReference>
<name>A0AAD5R228_PARTN</name>
<protein>
    <submittedName>
        <fullName evidence="1">Uncharacterized protein</fullName>
    </submittedName>
</protein>
<dbReference type="EMBL" id="JAHQIW010006061">
    <property type="protein sequence ID" value="KAJ1367998.1"/>
    <property type="molecule type" value="Genomic_DNA"/>
</dbReference>
<comment type="caution">
    <text evidence="1">The sequence shown here is derived from an EMBL/GenBank/DDBJ whole genome shotgun (WGS) entry which is preliminary data.</text>
</comment>
<evidence type="ECO:0000313" key="2">
    <source>
        <dbReference type="Proteomes" id="UP001196413"/>
    </source>
</evidence>